<evidence type="ECO:0000313" key="3">
    <source>
        <dbReference type="Proteomes" id="UP000198651"/>
    </source>
</evidence>
<proteinExistence type="predicted"/>
<organism evidence="2 3">
    <name type="scientific">Candidatus Ichthyocystis hellenicum</name>
    <dbReference type="NCBI Taxonomy" id="1561003"/>
    <lineage>
        <taxon>Bacteria</taxon>
        <taxon>Pseudomonadati</taxon>
        <taxon>Pseudomonadota</taxon>
        <taxon>Betaproteobacteria</taxon>
        <taxon>Burkholderiales</taxon>
        <taxon>Candidatus Ichthyocystis</taxon>
    </lineage>
</organism>
<sequence length="1174" mass="135326">MYSCHSKDDFIRGGNGNLSIKDEDDKNTTEEAVSFKKQKVSKNEDYSYCADILQKNEPSCVFLNPNTPHSELSQDNYYQEKLLLPDIFKLTKSYESNLSATDETFDTDKPSTSIAVKHLLTEKEPVSIALNPKIIKFNQNTNDEKNLDTTYSTSKEDIVSPSISKNTEETASNNPTTCKKPEQSTVKKNINLRAYHRHNLCHTKINSNVIYRDAIKKISIDRNGLFKKCILEKLSKNVKRGDLVELDLSATYSNIRRYALEKLSTFFNENTPNLEKLITPGISISDLKYNFILNKNFFKILRENCEKIVDNVRATPDNCLSHIFQRILICNINDSLNSTSTKIRLPHKKDIFLPELKDLIVDTISNLPSSVIAEIEKLDQNNIVNALFSDLHGVLVCNSLIININIFLRPYKNKFLNSKLEDNFHLFNSLIEKIRNLVRKSFIFHEGFFLLDESTAEQLSKYILSDIYGIPTKFYRKITLSSKNAPENRRLSNDIDTININRSEQCVMTKEFDLGAHHKINLCSEKFTLNIYEDAIKKIDIDSNDMFRDSVFEKINYYITGRGLTKSSLNLSTTYSNVRKYVLDKISPYIRDIIFTENISITLGMSISDIRCKYISNIDFFEKLAKSCEKIAKDIHEISDDYFAGIIQNCVCFSSSEHSYIVNKKNDLFSKVKLLIVETILKLPNKIAIALKKFTKIEIVNSLFSDIHGLYIPKLLINSLAINMKSFFDYNKISDSNIVTNLNFLNSLLTKILVQVKTLPILHKEKIFSLDESTAELLSKYLLSDIYSVPSKLHKKIKPQESINSTVVALDNTFTKGAVTNTYDIMESKLLEKPPLIPQKKSQWNLDLISSLNIYELAISMIDIDKGDFEDSFIDKVRHYQIVKGHDSEKRKINIAFSKIYNRIKNYILELFYPFLKETEEAAKSKIKLTDGMTIDELRHNYISNEAFFNELNDFCSKVVDRIKGIDDRTLVNLIPCRIILVKEGHKMIRNGNKIKFRNVIENLLVRNVSNYRKMITNAIKLVPDSKIVEGYFSLFYDMYIDNESLIKAKLVLDYVREKVVNDNLLIKLADKICLDMISNPSKGKNICKTINTHVVCEKLTTYKYIRKLVRKDIHLIKDKLSEPIMIMRNNKIEIADQKTRNILFDKIKSSLIEAAIKSYRDLCARAYKSYKSK</sequence>
<keyword evidence="3" id="KW-1185">Reference proteome</keyword>
<dbReference type="RefSeq" id="WP_092343754.1">
    <property type="nucleotide sequence ID" value="NZ_LN906597.1"/>
</dbReference>
<dbReference type="PATRIC" id="fig|1561003.3.peg.1520"/>
<gene>
    <name evidence="2" type="ORF">Ark11_1469</name>
</gene>
<feature type="compositionally biased region" description="Polar residues" evidence="1">
    <location>
        <begin position="161"/>
        <end position="181"/>
    </location>
</feature>
<protein>
    <submittedName>
        <fullName evidence="2">Uncharacterized protein</fullName>
    </submittedName>
</protein>
<evidence type="ECO:0000313" key="2">
    <source>
        <dbReference type="EMBL" id="CUT18267.1"/>
    </source>
</evidence>
<name>A0A0S4M4N2_9BURK</name>
<dbReference type="Proteomes" id="UP000198651">
    <property type="component" value="Chromosome I"/>
</dbReference>
<reference evidence="3" key="1">
    <citation type="submission" date="2015-11" db="EMBL/GenBank/DDBJ databases">
        <authorList>
            <person name="Seth-Smith H.M.B."/>
        </authorList>
    </citation>
    <scope>NUCLEOTIDE SEQUENCE [LARGE SCALE GENOMIC DNA]</scope>
    <source>
        <strain evidence="3">2013Ark11</strain>
    </source>
</reference>
<evidence type="ECO:0000256" key="1">
    <source>
        <dbReference type="SAM" id="MobiDB-lite"/>
    </source>
</evidence>
<dbReference type="EMBL" id="LN906597">
    <property type="protein sequence ID" value="CUT18267.1"/>
    <property type="molecule type" value="Genomic_DNA"/>
</dbReference>
<feature type="region of interest" description="Disordered" evidence="1">
    <location>
        <begin position="146"/>
        <end position="181"/>
    </location>
</feature>
<accession>A0A0S4M4N2</accession>
<dbReference type="AlphaFoldDB" id="A0A0S4M4N2"/>